<organism evidence="2 3">
    <name type="scientific">Campylobacter concisus</name>
    <dbReference type="NCBI Taxonomy" id="199"/>
    <lineage>
        <taxon>Bacteria</taxon>
        <taxon>Pseudomonadati</taxon>
        <taxon>Campylobacterota</taxon>
        <taxon>Epsilonproteobacteria</taxon>
        <taxon>Campylobacterales</taxon>
        <taxon>Campylobacteraceae</taxon>
        <taxon>Campylobacter</taxon>
    </lineage>
</organism>
<evidence type="ECO:0000313" key="2">
    <source>
        <dbReference type="EMBL" id="OUT18192.1"/>
    </source>
</evidence>
<name>A0A1Y5NK12_9BACT</name>
<protein>
    <submittedName>
        <fullName evidence="2">Uncharacterized protein</fullName>
    </submittedName>
</protein>
<dbReference type="AlphaFoldDB" id="A0A1Y5NK12"/>
<gene>
    <name evidence="2" type="ORF">B9N61_04385</name>
</gene>
<accession>A0A1Y5NK12</accession>
<feature type="compositionally biased region" description="Basic and acidic residues" evidence="1">
    <location>
        <begin position="88"/>
        <end position="112"/>
    </location>
</feature>
<comment type="caution">
    <text evidence="2">The sequence shown here is derived from an EMBL/GenBank/DDBJ whole genome shotgun (WGS) entry which is preliminary data.</text>
</comment>
<sequence>MYSGITQAISKVSQVNSALKAGGVAGAIGAGASSNFDLKDNPVTDITALGIWGLKNVYNSFFDKKESVDVDKNIKELSEYYAKQREAKAIDAQKEKEKPKEDNLPKPSDNDKPSSVPLTLLGVLDQQNHILKLMSLNLAVLGAVKNNAFDKQASLKKDNLHNQSPEIQGRVTLDSKTGYWFDSTTKTFYDPYTGDRIYDNTSSNTGTNSAVSTGVDFKEVLKSQEKINSEISKYISTIGENQKVYNQNLEKLVVNSKEYSQAMKDGLAGVKLKASVAVDNNLNASLAINKPVEITLPSSYVDNQKILSDNSTKTLEIYKEKADFDKTSIAVKDLDGNTIANASPRDIALSRQAVQARVLTDENSFELDSDALNLFDIPIPNFKDLFDTELPSKTLLKDLK</sequence>
<reference evidence="2 3" key="1">
    <citation type="submission" date="2017-04" db="EMBL/GenBank/DDBJ databases">
        <title>Complete genome of Campylobacter concisus ATCC 33237T and draft genomes for an additional eight well characterized C. concisus strains.</title>
        <authorList>
            <person name="Cornelius A.J."/>
            <person name="Miller W.G."/>
            <person name="Lastovica A.J."/>
            <person name="On S.L."/>
            <person name="French N.P."/>
            <person name="Vandenberg O."/>
            <person name="Biggs P.J."/>
        </authorList>
    </citation>
    <scope>NUCLEOTIDE SEQUENCE [LARGE SCALE GENOMIC DNA]</scope>
    <source>
        <strain evidence="2 3">Lasto205.94</strain>
    </source>
</reference>
<feature type="region of interest" description="Disordered" evidence="1">
    <location>
        <begin position="88"/>
        <end position="117"/>
    </location>
</feature>
<dbReference type="Proteomes" id="UP000196534">
    <property type="component" value="Unassembled WGS sequence"/>
</dbReference>
<dbReference type="EMBL" id="NDYR01000008">
    <property type="protein sequence ID" value="OUT18192.1"/>
    <property type="molecule type" value="Genomic_DNA"/>
</dbReference>
<evidence type="ECO:0000313" key="3">
    <source>
        <dbReference type="Proteomes" id="UP000196534"/>
    </source>
</evidence>
<dbReference type="RefSeq" id="WP_087586093.1">
    <property type="nucleotide sequence ID" value="NZ_CABMKP010000008.1"/>
</dbReference>
<proteinExistence type="predicted"/>
<evidence type="ECO:0000256" key="1">
    <source>
        <dbReference type="SAM" id="MobiDB-lite"/>
    </source>
</evidence>